<sequence>MSVLQCQSVQLLVYLYQDHYPFMYRWPLAVDKKTHKLTLLHDTRRGITLLRKLVPTLLMLIMGILSVLDVYLPLPHHGTPEENKIFRIKEDKGLMTSKFWITVFVATLQLSASVTAFYTFFHHFEDIIQGSNRILKLYNKFHPRCKFKFDTTFRAKLARIFYSIKTGDDVFGLVLNITIFSGWIIVPSLPLFLVILNFDPVLHAFLYISQNFGVMQATDSNFVMLPSGIFVLRLAIGMLTFYELARICCSTATLGVLWGEMELANILSVNRARGAFDQIKLYRQVWLCTYLMRWVHGNFLFLLLSGVGLLVVMSNFCTVRVAMVGKISLGVALCLIYGSVSMGALIQILVTLCTRRNEELSKVRNLIRSGGGMLGGIEGKIVRREVKSLRTGCVGISVPGAFFGHFNKYSKILVVNIIFSKTLDALIIYE</sequence>
<keyword evidence="3" id="KW-1185">Reference proteome</keyword>
<keyword evidence="1" id="KW-1133">Transmembrane helix</keyword>
<name>A0A226DFK5_FOLCA</name>
<gene>
    <name evidence="2" type="ORF">Fcan01_20736</name>
</gene>
<keyword evidence="1" id="KW-0812">Transmembrane</keyword>
<feature type="transmembrane region" description="Helical" evidence="1">
    <location>
        <begin position="99"/>
        <end position="121"/>
    </location>
</feature>
<feature type="transmembrane region" description="Helical" evidence="1">
    <location>
        <begin position="299"/>
        <end position="323"/>
    </location>
</feature>
<evidence type="ECO:0000256" key="1">
    <source>
        <dbReference type="SAM" id="Phobius"/>
    </source>
</evidence>
<feature type="transmembrane region" description="Helical" evidence="1">
    <location>
        <begin position="170"/>
        <end position="196"/>
    </location>
</feature>
<comment type="caution">
    <text evidence="2">The sequence shown here is derived from an EMBL/GenBank/DDBJ whole genome shotgun (WGS) entry which is preliminary data.</text>
</comment>
<evidence type="ECO:0000313" key="2">
    <source>
        <dbReference type="EMBL" id="OXA44322.1"/>
    </source>
</evidence>
<dbReference type="EMBL" id="LNIX01000019">
    <property type="protein sequence ID" value="OXA44322.1"/>
    <property type="molecule type" value="Genomic_DNA"/>
</dbReference>
<organism evidence="2 3">
    <name type="scientific">Folsomia candida</name>
    <name type="common">Springtail</name>
    <dbReference type="NCBI Taxonomy" id="158441"/>
    <lineage>
        <taxon>Eukaryota</taxon>
        <taxon>Metazoa</taxon>
        <taxon>Ecdysozoa</taxon>
        <taxon>Arthropoda</taxon>
        <taxon>Hexapoda</taxon>
        <taxon>Collembola</taxon>
        <taxon>Entomobryomorpha</taxon>
        <taxon>Isotomoidea</taxon>
        <taxon>Isotomidae</taxon>
        <taxon>Proisotominae</taxon>
        <taxon>Folsomia</taxon>
    </lineage>
</organism>
<accession>A0A226DFK5</accession>
<evidence type="ECO:0000313" key="3">
    <source>
        <dbReference type="Proteomes" id="UP000198287"/>
    </source>
</evidence>
<reference evidence="2 3" key="1">
    <citation type="submission" date="2015-12" db="EMBL/GenBank/DDBJ databases">
        <title>The genome of Folsomia candida.</title>
        <authorList>
            <person name="Faddeeva A."/>
            <person name="Derks M.F."/>
            <person name="Anvar Y."/>
            <person name="Smit S."/>
            <person name="Van Straalen N."/>
            <person name="Roelofs D."/>
        </authorList>
    </citation>
    <scope>NUCLEOTIDE SEQUENCE [LARGE SCALE GENOMIC DNA]</scope>
    <source>
        <strain evidence="2 3">VU population</strain>
        <tissue evidence="2">Whole body</tissue>
    </source>
</reference>
<feature type="transmembrane region" description="Helical" evidence="1">
    <location>
        <begin position="329"/>
        <end position="354"/>
    </location>
</feature>
<proteinExistence type="predicted"/>
<dbReference type="Proteomes" id="UP000198287">
    <property type="component" value="Unassembled WGS sequence"/>
</dbReference>
<keyword evidence="1" id="KW-0472">Membrane</keyword>
<protein>
    <submittedName>
        <fullName evidence="2">Uncharacterized protein</fullName>
    </submittedName>
</protein>
<feature type="transmembrane region" description="Helical" evidence="1">
    <location>
        <begin position="53"/>
        <end position="74"/>
    </location>
</feature>
<feature type="transmembrane region" description="Helical" evidence="1">
    <location>
        <begin position="222"/>
        <end position="242"/>
    </location>
</feature>
<dbReference type="AlphaFoldDB" id="A0A226DFK5"/>